<evidence type="ECO:0000313" key="2">
    <source>
        <dbReference type="Proteomes" id="UP001189429"/>
    </source>
</evidence>
<keyword evidence="2" id="KW-1185">Reference proteome</keyword>
<proteinExistence type="predicted"/>
<organism evidence="1 2">
    <name type="scientific">Prorocentrum cordatum</name>
    <dbReference type="NCBI Taxonomy" id="2364126"/>
    <lineage>
        <taxon>Eukaryota</taxon>
        <taxon>Sar</taxon>
        <taxon>Alveolata</taxon>
        <taxon>Dinophyceae</taxon>
        <taxon>Prorocentrales</taxon>
        <taxon>Prorocentraceae</taxon>
        <taxon>Prorocentrum</taxon>
    </lineage>
</organism>
<feature type="non-terminal residue" evidence="1">
    <location>
        <position position="1"/>
    </location>
</feature>
<sequence length="326" mass="35430">ASPRKLPFTFDVGQFGQVVESEPSHDMQKETPPVWVKDLMTEVRGMNTNIERIEQPMAQEAQEFPSALQIHDQNLAQVHQRLLVVEQGSTAAIATAVAAAVDEKIAAIPSGAQQKGEDIERKLKMMATSKPGGGPAGSNLHLASTREQEGACRLILAGFESPLMGRALRRAAEQVRDLCAPQREWPSITIKAFDMSRKATLEFPTATKCSDFFSAFKARGPVAFPSPLADGLQYQLRVKRDINQHGGKLFLVMGKVRKVISEAIGTRYEVGSNGFGSAVFILTKPECPLMTVQLKLNGDEVEHEIAEAAFVSLGLQAILPAVRAAL</sequence>
<reference evidence="1" key="1">
    <citation type="submission" date="2023-10" db="EMBL/GenBank/DDBJ databases">
        <authorList>
            <person name="Chen Y."/>
            <person name="Shah S."/>
            <person name="Dougan E. K."/>
            <person name="Thang M."/>
            <person name="Chan C."/>
        </authorList>
    </citation>
    <scope>NUCLEOTIDE SEQUENCE [LARGE SCALE GENOMIC DNA]</scope>
</reference>
<accession>A0ABN9V4S9</accession>
<comment type="caution">
    <text evidence="1">The sequence shown here is derived from an EMBL/GenBank/DDBJ whole genome shotgun (WGS) entry which is preliminary data.</text>
</comment>
<feature type="non-terminal residue" evidence="1">
    <location>
        <position position="326"/>
    </location>
</feature>
<dbReference type="EMBL" id="CAUYUJ010016689">
    <property type="protein sequence ID" value="CAK0867848.1"/>
    <property type="molecule type" value="Genomic_DNA"/>
</dbReference>
<evidence type="ECO:0000313" key="1">
    <source>
        <dbReference type="EMBL" id="CAK0867848.1"/>
    </source>
</evidence>
<name>A0ABN9V4S9_9DINO</name>
<dbReference type="Proteomes" id="UP001189429">
    <property type="component" value="Unassembled WGS sequence"/>
</dbReference>
<protein>
    <submittedName>
        <fullName evidence="1">Uncharacterized protein</fullName>
    </submittedName>
</protein>
<gene>
    <name evidence="1" type="ORF">PCOR1329_LOCUS54692</name>
</gene>